<keyword evidence="1" id="KW-1133">Transmembrane helix</keyword>
<protein>
    <submittedName>
        <fullName evidence="3">Two pore domain potassium channel family protein</fullName>
    </submittedName>
</protein>
<dbReference type="EMBL" id="CP071517">
    <property type="protein sequence ID" value="QSX75758.1"/>
    <property type="molecule type" value="Genomic_DNA"/>
</dbReference>
<organism evidence="3 4">
    <name type="scientific">Lysobacter arenosi</name>
    <dbReference type="NCBI Taxonomy" id="2795387"/>
    <lineage>
        <taxon>Bacteria</taxon>
        <taxon>Pseudomonadati</taxon>
        <taxon>Pseudomonadota</taxon>
        <taxon>Gammaproteobacteria</taxon>
        <taxon>Lysobacterales</taxon>
        <taxon>Lysobacteraceae</taxon>
        <taxon>Lysobacter</taxon>
    </lineage>
</organism>
<feature type="transmembrane region" description="Helical" evidence="1">
    <location>
        <begin position="6"/>
        <end position="25"/>
    </location>
</feature>
<proteinExistence type="predicted"/>
<evidence type="ECO:0000256" key="1">
    <source>
        <dbReference type="SAM" id="Phobius"/>
    </source>
</evidence>
<sequence>MLNQLLWALLLTAITVVMHSCYSALTIKQIAKAARPREGRYLHFFLVRVVIELMLVHSAETIVWAWFYEWKNAEWTWNTALYFSVVSYATLGYGDVLLPPEWRLVGALQSLVGVLLAGWSVALLVAVLQSTLRKKVAEERLPLRRE</sequence>
<gene>
    <name evidence="3" type="ORF">HIV01_004330</name>
</gene>
<dbReference type="SUPFAM" id="SSF81324">
    <property type="entry name" value="Voltage-gated potassium channels"/>
    <property type="match status" value="1"/>
</dbReference>
<feature type="transmembrane region" description="Helical" evidence="1">
    <location>
        <begin position="110"/>
        <end position="132"/>
    </location>
</feature>
<keyword evidence="3" id="KW-0407">Ion channel</keyword>
<evidence type="ECO:0000313" key="3">
    <source>
        <dbReference type="EMBL" id="QSX75758.1"/>
    </source>
</evidence>
<accession>A0ABX7RC74</accession>
<evidence type="ECO:0000313" key="4">
    <source>
        <dbReference type="Proteomes" id="UP000663400"/>
    </source>
</evidence>
<dbReference type="Gene3D" id="1.10.287.70">
    <property type="match status" value="1"/>
</dbReference>
<dbReference type="Pfam" id="PF07885">
    <property type="entry name" value="Ion_trans_2"/>
    <property type="match status" value="1"/>
</dbReference>
<feature type="domain" description="Potassium channel" evidence="2">
    <location>
        <begin position="60"/>
        <end position="129"/>
    </location>
</feature>
<keyword evidence="3" id="KW-0406">Ion transport</keyword>
<name>A0ABX7RC74_9GAMM</name>
<reference evidence="3 4" key="1">
    <citation type="submission" date="2021-02" db="EMBL/GenBank/DDBJ databases">
        <title>Lysobacter arenosi sp. nov., isolated from soil of gangwondo yeongwol, south Korea.</title>
        <authorList>
            <person name="Kim K.R."/>
            <person name="Kim K.H."/>
            <person name="Jeon C.O."/>
        </authorList>
    </citation>
    <scope>NUCLEOTIDE SEQUENCE [LARGE SCALE GENOMIC DNA]</scope>
    <source>
        <strain evidence="3 4">R7</strain>
    </source>
</reference>
<dbReference type="RefSeq" id="WP_200605113.1">
    <property type="nucleotide sequence ID" value="NZ_CP071517.1"/>
</dbReference>
<keyword evidence="1" id="KW-0812">Transmembrane</keyword>
<feature type="transmembrane region" description="Helical" evidence="1">
    <location>
        <begin position="45"/>
        <end position="67"/>
    </location>
</feature>
<dbReference type="InterPro" id="IPR013099">
    <property type="entry name" value="K_chnl_dom"/>
</dbReference>
<evidence type="ECO:0000259" key="2">
    <source>
        <dbReference type="Pfam" id="PF07885"/>
    </source>
</evidence>
<dbReference type="Proteomes" id="UP000663400">
    <property type="component" value="Chromosome"/>
</dbReference>
<keyword evidence="4" id="KW-1185">Reference proteome</keyword>
<keyword evidence="3" id="KW-0813">Transport</keyword>
<keyword evidence="1" id="KW-0472">Membrane</keyword>
<dbReference type="GO" id="GO:0034220">
    <property type="term" value="P:monoatomic ion transmembrane transport"/>
    <property type="evidence" value="ECO:0007669"/>
    <property type="project" value="UniProtKB-KW"/>
</dbReference>